<sequence length="143" mass="15243">MSPPQHSRLDDYRAQAEKLSDELIATIPATLAGTTGALNSRMTLGADISSHEDADAPAWWNVDRSVTPAPVANAAKDVAAAMAAHLTAGGWSEKNVRADGERTIDGYRKDGWYVEIAWYSTAPGKAEALDLAIVSPQTVRGDH</sequence>
<evidence type="ECO:0000313" key="1">
    <source>
        <dbReference type="EMBL" id="KXZ60744.1"/>
    </source>
</evidence>
<dbReference type="AlphaFoldDB" id="A0A150HFM5"/>
<comment type="caution">
    <text evidence="1">The sequence shown here is derived from an EMBL/GenBank/DDBJ whole genome shotgun (WGS) entry which is preliminary data.</text>
</comment>
<dbReference type="PATRIC" id="fig|36807.3.peg.1311"/>
<name>A0A150HFM5_9MICO</name>
<accession>A0A150HFM5</accession>
<dbReference type="EMBL" id="LRAD01000027">
    <property type="protein sequence ID" value="KXZ60744.1"/>
    <property type="molecule type" value="Genomic_DNA"/>
</dbReference>
<reference evidence="1 2" key="1">
    <citation type="submission" date="2016-01" db="EMBL/GenBank/DDBJ databases">
        <title>Draft genome sequences of Microbacterium laevaniformans LCDC 91-0039 and the type strain of Microbacterium hominis LCDC 84-209.</title>
        <authorList>
            <person name="Bernier A.-M."/>
            <person name="Bernard K."/>
        </authorList>
    </citation>
    <scope>NUCLEOTIDE SEQUENCE [LARGE SCALE GENOMIC DNA]</scope>
    <source>
        <strain evidence="1 2">LCDC 91-0039</strain>
    </source>
</reference>
<dbReference type="Proteomes" id="UP000075357">
    <property type="component" value="Unassembled WGS sequence"/>
</dbReference>
<gene>
    <name evidence="1" type="ORF">Mlaev_01288</name>
</gene>
<protein>
    <submittedName>
        <fullName evidence="1">Uncharacterized protein</fullName>
    </submittedName>
</protein>
<proteinExistence type="predicted"/>
<evidence type="ECO:0000313" key="2">
    <source>
        <dbReference type="Proteomes" id="UP000075357"/>
    </source>
</evidence>
<organism evidence="1 2">
    <name type="scientific">Microbacterium laevaniformans</name>
    <dbReference type="NCBI Taxonomy" id="36807"/>
    <lineage>
        <taxon>Bacteria</taxon>
        <taxon>Bacillati</taxon>
        <taxon>Actinomycetota</taxon>
        <taxon>Actinomycetes</taxon>
        <taxon>Micrococcales</taxon>
        <taxon>Microbacteriaceae</taxon>
        <taxon>Microbacterium</taxon>
    </lineage>
</organism>
<keyword evidence="2" id="KW-1185">Reference proteome</keyword>
<dbReference type="STRING" id="36807.Mlaev_01288"/>